<name>A0A512NKU2_9HYPH</name>
<dbReference type="Proteomes" id="UP000321058">
    <property type="component" value="Unassembled WGS sequence"/>
</dbReference>
<dbReference type="GO" id="GO:0016846">
    <property type="term" value="F:carbon-sulfur lyase activity"/>
    <property type="evidence" value="ECO:0007669"/>
    <property type="project" value="InterPro"/>
</dbReference>
<accession>A0A512NKU2</accession>
<evidence type="ECO:0000256" key="3">
    <source>
        <dbReference type="ARBA" id="ARBA00022833"/>
    </source>
</evidence>
<dbReference type="InterPro" id="IPR006913">
    <property type="entry name" value="CENP-V/GFA"/>
</dbReference>
<evidence type="ECO:0000313" key="6">
    <source>
        <dbReference type="EMBL" id="GEP59574.1"/>
    </source>
</evidence>
<keyword evidence="4" id="KW-0456">Lyase</keyword>
<reference evidence="6 7" key="1">
    <citation type="submission" date="2019-07" db="EMBL/GenBank/DDBJ databases">
        <title>Whole genome shotgun sequence of Reyranella soli NBRC 108950.</title>
        <authorList>
            <person name="Hosoyama A."/>
            <person name="Uohara A."/>
            <person name="Ohji S."/>
            <person name="Ichikawa N."/>
        </authorList>
    </citation>
    <scope>NUCLEOTIDE SEQUENCE [LARGE SCALE GENOMIC DNA]</scope>
    <source>
        <strain evidence="6 7">NBRC 108950</strain>
    </source>
</reference>
<dbReference type="PANTHER" id="PTHR33337:SF40">
    <property type="entry name" value="CENP-V_GFA DOMAIN-CONTAINING PROTEIN-RELATED"/>
    <property type="match status" value="1"/>
</dbReference>
<evidence type="ECO:0000256" key="4">
    <source>
        <dbReference type="ARBA" id="ARBA00023239"/>
    </source>
</evidence>
<dbReference type="Pfam" id="PF04828">
    <property type="entry name" value="GFA"/>
    <property type="match status" value="1"/>
</dbReference>
<organism evidence="6 7">
    <name type="scientific">Reyranella soli</name>
    <dbReference type="NCBI Taxonomy" id="1230389"/>
    <lineage>
        <taxon>Bacteria</taxon>
        <taxon>Pseudomonadati</taxon>
        <taxon>Pseudomonadota</taxon>
        <taxon>Alphaproteobacteria</taxon>
        <taxon>Hyphomicrobiales</taxon>
        <taxon>Reyranellaceae</taxon>
        <taxon>Reyranella</taxon>
    </lineage>
</organism>
<comment type="similarity">
    <text evidence="1">Belongs to the Gfa family.</text>
</comment>
<evidence type="ECO:0000256" key="1">
    <source>
        <dbReference type="ARBA" id="ARBA00005495"/>
    </source>
</evidence>
<keyword evidence="2" id="KW-0479">Metal-binding</keyword>
<dbReference type="PANTHER" id="PTHR33337">
    <property type="entry name" value="GFA DOMAIN-CONTAINING PROTEIN"/>
    <property type="match status" value="1"/>
</dbReference>
<dbReference type="SUPFAM" id="SSF51316">
    <property type="entry name" value="Mss4-like"/>
    <property type="match status" value="1"/>
</dbReference>
<gene>
    <name evidence="6" type="ORF">RSO01_67400</name>
</gene>
<dbReference type="Gene3D" id="3.90.1590.10">
    <property type="entry name" value="glutathione-dependent formaldehyde- activating enzyme (gfa)"/>
    <property type="match status" value="1"/>
</dbReference>
<dbReference type="InterPro" id="IPR011057">
    <property type="entry name" value="Mss4-like_sf"/>
</dbReference>
<dbReference type="AlphaFoldDB" id="A0A512NKU2"/>
<evidence type="ECO:0000313" key="7">
    <source>
        <dbReference type="Proteomes" id="UP000321058"/>
    </source>
</evidence>
<dbReference type="EMBL" id="BKAJ01000134">
    <property type="protein sequence ID" value="GEP59574.1"/>
    <property type="molecule type" value="Genomic_DNA"/>
</dbReference>
<evidence type="ECO:0000256" key="2">
    <source>
        <dbReference type="ARBA" id="ARBA00022723"/>
    </source>
</evidence>
<dbReference type="GO" id="GO:0046872">
    <property type="term" value="F:metal ion binding"/>
    <property type="evidence" value="ECO:0007669"/>
    <property type="project" value="UniProtKB-KW"/>
</dbReference>
<keyword evidence="7" id="KW-1185">Reference proteome</keyword>
<protein>
    <submittedName>
        <fullName evidence="6">Aldehyde-activating protein</fullName>
    </submittedName>
</protein>
<keyword evidence="3" id="KW-0862">Zinc</keyword>
<comment type="caution">
    <text evidence="6">The sequence shown here is derived from an EMBL/GenBank/DDBJ whole genome shotgun (WGS) entry which is preliminary data.</text>
</comment>
<sequence length="102" mass="11255">MCRRWTGSGFATLVWFSRSDLSWDGAAPALFRSSPIAVRSHCGRCGTPLALAYDGRSDIALAVGTLDDPAAVTPRHHYGVEGRLPWVDIDKDLPGKETRERW</sequence>
<proteinExistence type="inferred from homology"/>
<feature type="domain" description="CENP-V/GFA" evidence="5">
    <location>
        <begin position="2"/>
        <end position="77"/>
    </location>
</feature>
<evidence type="ECO:0000259" key="5">
    <source>
        <dbReference type="Pfam" id="PF04828"/>
    </source>
</evidence>